<dbReference type="GO" id="GO:0000156">
    <property type="term" value="F:phosphorelay response regulator activity"/>
    <property type="evidence" value="ECO:0007669"/>
    <property type="project" value="InterPro"/>
</dbReference>
<dbReference type="InterPro" id="IPR003593">
    <property type="entry name" value="AAA+_ATPase"/>
</dbReference>
<gene>
    <name evidence="6" type="ORF">BSQ33_17310</name>
</gene>
<dbReference type="GO" id="GO:0006355">
    <property type="term" value="P:regulation of DNA-templated transcription"/>
    <property type="evidence" value="ECO:0007669"/>
    <property type="project" value="InterPro"/>
</dbReference>
<name>A0A1Z2SK01_VIBGA</name>
<dbReference type="InterPro" id="IPR010524">
    <property type="entry name" value="Sig_transdc_resp-reg_PrpR_N"/>
</dbReference>
<feature type="domain" description="Sigma-54 factor interaction" evidence="5">
    <location>
        <begin position="311"/>
        <end position="536"/>
    </location>
</feature>
<dbReference type="CDD" id="cd00009">
    <property type="entry name" value="AAA"/>
    <property type="match status" value="1"/>
</dbReference>
<dbReference type="Proteomes" id="UP000196708">
    <property type="component" value="Chromosome 2"/>
</dbReference>
<dbReference type="SMART" id="SM00382">
    <property type="entry name" value="AAA"/>
    <property type="match status" value="1"/>
</dbReference>
<evidence type="ECO:0000313" key="6">
    <source>
        <dbReference type="EMBL" id="ASA57514.1"/>
    </source>
</evidence>
<dbReference type="AlphaFoldDB" id="A0A1Z2SK01"/>
<evidence type="ECO:0000256" key="4">
    <source>
        <dbReference type="ARBA" id="ARBA00023163"/>
    </source>
</evidence>
<keyword evidence="2" id="KW-0067">ATP-binding</keyword>
<dbReference type="Gene3D" id="1.10.8.60">
    <property type="match status" value="1"/>
</dbReference>
<dbReference type="RefSeq" id="WP_027694031.1">
    <property type="nucleotide sequence ID" value="NZ_CP018836.1"/>
</dbReference>
<evidence type="ECO:0000259" key="5">
    <source>
        <dbReference type="PROSITE" id="PS50045"/>
    </source>
</evidence>
<dbReference type="Pfam" id="PF02954">
    <property type="entry name" value="HTH_8"/>
    <property type="match status" value="1"/>
</dbReference>
<protein>
    <recommendedName>
        <fullName evidence="5">Sigma-54 factor interaction domain-containing protein</fullName>
    </recommendedName>
</protein>
<dbReference type="FunFam" id="3.40.50.300:FF:000006">
    <property type="entry name" value="DNA-binding transcriptional regulator NtrC"/>
    <property type="match status" value="1"/>
</dbReference>
<organism evidence="6 7">
    <name type="scientific">Vibrio gazogenes</name>
    <dbReference type="NCBI Taxonomy" id="687"/>
    <lineage>
        <taxon>Bacteria</taxon>
        <taxon>Pseudomonadati</taxon>
        <taxon>Pseudomonadota</taxon>
        <taxon>Gammaproteobacteria</taxon>
        <taxon>Vibrionales</taxon>
        <taxon>Vibrionaceae</taxon>
        <taxon>Vibrio</taxon>
    </lineage>
</organism>
<dbReference type="PANTHER" id="PTHR32071">
    <property type="entry name" value="TRANSCRIPTIONAL REGULATORY PROTEIN"/>
    <property type="match status" value="1"/>
</dbReference>
<dbReference type="EMBL" id="CP018836">
    <property type="protein sequence ID" value="ASA57514.1"/>
    <property type="molecule type" value="Genomic_DNA"/>
</dbReference>
<dbReference type="OrthoDB" id="9804019at2"/>
<dbReference type="SUPFAM" id="SSF46689">
    <property type="entry name" value="Homeodomain-like"/>
    <property type="match status" value="1"/>
</dbReference>
<dbReference type="InterPro" id="IPR058031">
    <property type="entry name" value="AAA_lid_NorR"/>
</dbReference>
<dbReference type="InterPro" id="IPR027417">
    <property type="entry name" value="P-loop_NTPase"/>
</dbReference>
<evidence type="ECO:0000256" key="2">
    <source>
        <dbReference type="ARBA" id="ARBA00022840"/>
    </source>
</evidence>
<dbReference type="Gene3D" id="3.40.50.300">
    <property type="entry name" value="P-loop containing nucleotide triphosphate hydrolases"/>
    <property type="match status" value="1"/>
</dbReference>
<keyword evidence="1" id="KW-0547">Nucleotide-binding</keyword>
<dbReference type="Gene3D" id="1.10.10.60">
    <property type="entry name" value="Homeodomain-like"/>
    <property type="match status" value="1"/>
</dbReference>
<dbReference type="Pfam" id="PF25601">
    <property type="entry name" value="AAA_lid_14"/>
    <property type="match status" value="1"/>
</dbReference>
<dbReference type="InterPro" id="IPR009057">
    <property type="entry name" value="Homeodomain-like_sf"/>
</dbReference>
<dbReference type="Gene3D" id="3.40.50.10660">
    <property type="entry name" value="PrpR receptor domain-like"/>
    <property type="match status" value="1"/>
</dbReference>
<dbReference type="PROSITE" id="PS00675">
    <property type="entry name" value="SIGMA54_INTERACT_1"/>
    <property type="match status" value="1"/>
</dbReference>
<dbReference type="PROSITE" id="PS50045">
    <property type="entry name" value="SIGMA54_INTERACT_4"/>
    <property type="match status" value="1"/>
</dbReference>
<reference evidence="6 7" key="1">
    <citation type="submission" date="2016-12" db="EMBL/GenBank/DDBJ databases">
        <authorList>
            <person name="Song W.-J."/>
            <person name="Kurnit D.M."/>
        </authorList>
    </citation>
    <scope>NUCLEOTIDE SEQUENCE [LARGE SCALE GENOMIC DNA]</scope>
    <source>
        <strain evidence="6 7">ATCC 43942</strain>
    </source>
</reference>
<sequence>MKFNDIAIFSVSRIISERISTLLVEKDIDIQIYELEHYDVIDKAQELVKSGTKVIISRGGTAAVLRRCVNIPIVEIPHDFYGIYKTIEEAKRFGDKIVAIGFPQYCNMLKHYQSITHESFKICQVYNHKDIEDIMAKIKSDGHHVVIGGLTVNQFASKYDINVVMGDTDNLSIEVALNQAVNLIRYINQEKLKYNILDNSINLSSDSIISFDGSGIIINVNYQARENFDCDVGDNIFRFKIFKSLYEYIISESNVKSHIVIYKNKKFDVSLSHIHSKENFFSILKISMVKSSVSMSLQNSNFPTRYSFPDILGSSEKIKECILNAKKFAKTDFPVYIEGETGTGKELFAQSIHKESLRSNKPFIALNCSAIPETLLESELFGYEEGVFTGAKKGGKVGIFELVDGGTIFLDEVSEISPLVQLKLLRVLQERAFSRVGGNALIPTDFRLITASNKQLKEMVINDKFRRDFFYRLNILKLSVPNLHDRENDVILLANQFVTLNGRELTFSDEAAQFMLNYEWPGNIRELQSLIYRLIVLCESDDVSLNDLIECGEYLDHDGFNNGLLESNELKMIKKVLLETHGDKVQAAKKLGISVTTLWRRMKKFKITS</sequence>
<evidence type="ECO:0000256" key="3">
    <source>
        <dbReference type="ARBA" id="ARBA00023015"/>
    </source>
</evidence>
<dbReference type="InterPro" id="IPR002197">
    <property type="entry name" value="HTH_Fis"/>
</dbReference>
<dbReference type="KEGG" id="vga:BSQ33_17310"/>
<proteinExistence type="predicted"/>
<keyword evidence="4" id="KW-0804">Transcription</keyword>
<dbReference type="InterPro" id="IPR025662">
    <property type="entry name" value="Sigma_54_int_dom_ATP-bd_1"/>
</dbReference>
<dbReference type="SUPFAM" id="SSF52540">
    <property type="entry name" value="P-loop containing nucleoside triphosphate hydrolases"/>
    <property type="match status" value="1"/>
</dbReference>
<dbReference type="InterPro" id="IPR002078">
    <property type="entry name" value="Sigma_54_int"/>
</dbReference>
<dbReference type="GO" id="GO:0043565">
    <property type="term" value="F:sequence-specific DNA binding"/>
    <property type="evidence" value="ECO:0007669"/>
    <property type="project" value="InterPro"/>
</dbReference>
<dbReference type="PRINTS" id="PR01590">
    <property type="entry name" value="HTHFIS"/>
</dbReference>
<evidence type="ECO:0000313" key="7">
    <source>
        <dbReference type="Proteomes" id="UP000196708"/>
    </source>
</evidence>
<dbReference type="SUPFAM" id="SSF159800">
    <property type="entry name" value="PrpR receptor domain-like"/>
    <property type="match status" value="1"/>
</dbReference>
<dbReference type="Gene3D" id="3.40.50.2300">
    <property type="match status" value="1"/>
</dbReference>
<evidence type="ECO:0000256" key="1">
    <source>
        <dbReference type="ARBA" id="ARBA00022741"/>
    </source>
</evidence>
<dbReference type="GO" id="GO:0005524">
    <property type="term" value="F:ATP binding"/>
    <property type="evidence" value="ECO:0007669"/>
    <property type="project" value="UniProtKB-KW"/>
</dbReference>
<accession>A0A1Z2SK01</accession>
<dbReference type="Pfam" id="PF06506">
    <property type="entry name" value="PrpR_N"/>
    <property type="match status" value="1"/>
</dbReference>
<dbReference type="Pfam" id="PF00158">
    <property type="entry name" value="Sigma54_activat"/>
    <property type="match status" value="1"/>
</dbReference>
<keyword evidence="3" id="KW-0805">Transcription regulation</keyword>